<keyword evidence="5" id="KW-0150">Chloroplast</keyword>
<dbReference type="AlphaFoldDB" id="A0A386B245"/>
<dbReference type="InterPro" id="IPR011262">
    <property type="entry name" value="DNA-dir_RNA_pol_insert"/>
</dbReference>
<evidence type="ECO:0000259" key="4">
    <source>
        <dbReference type="SMART" id="SM00662"/>
    </source>
</evidence>
<geneLocation type="chloroplast" evidence="5"/>
<protein>
    <recommendedName>
        <fullName evidence="3">Plastid-encoded RNA polymerase subunit alpha</fullName>
    </recommendedName>
</protein>
<dbReference type="EMBL" id="MH591113">
    <property type="protein sequence ID" value="AYC65733.1"/>
    <property type="molecule type" value="Genomic_DNA"/>
</dbReference>
<evidence type="ECO:0000256" key="3">
    <source>
        <dbReference type="ARBA" id="ARBA00031776"/>
    </source>
</evidence>
<evidence type="ECO:0000256" key="1">
    <source>
        <dbReference type="ARBA" id="ARBA00022478"/>
    </source>
</evidence>
<dbReference type="Gene3D" id="3.30.1360.10">
    <property type="entry name" value="RNA polymerase, RBP11-like subunit"/>
    <property type="match status" value="1"/>
</dbReference>
<accession>A0A386B245</accession>
<keyword evidence="2" id="KW-0804">Transcription</keyword>
<dbReference type="GO" id="GO:0000428">
    <property type="term" value="C:DNA-directed RNA polymerase complex"/>
    <property type="evidence" value="ECO:0007669"/>
    <property type="project" value="UniProtKB-KW"/>
</dbReference>
<keyword evidence="5" id="KW-0934">Plastid</keyword>
<dbReference type="Gene3D" id="2.170.120.12">
    <property type="entry name" value="DNA-directed RNA polymerase, insert domain"/>
    <property type="match status" value="1"/>
</dbReference>
<dbReference type="GO" id="GO:0003899">
    <property type="term" value="F:DNA-directed RNA polymerase activity"/>
    <property type="evidence" value="ECO:0007669"/>
    <property type="project" value="InterPro"/>
</dbReference>
<dbReference type="Pfam" id="PF01000">
    <property type="entry name" value="RNA_pol_A_bac"/>
    <property type="match status" value="1"/>
</dbReference>
<proteinExistence type="predicted"/>
<feature type="domain" description="DNA-directed RNA polymerase RpoA/D/Rpb3-type" evidence="4">
    <location>
        <begin position="20"/>
        <end position="205"/>
    </location>
</feature>
<dbReference type="SUPFAM" id="SSF56553">
    <property type="entry name" value="Insert subdomain of RNA polymerase alpha subunit"/>
    <property type="match status" value="1"/>
</dbReference>
<dbReference type="InterPro" id="IPR036603">
    <property type="entry name" value="RBP11-like"/>
</dbReference>
<dbReference type="GO" id="GO:0006351">
    <property type="term" value="P:DNA-templated transcription"/>
    <property type="evidence" value="ECO:0007669"/>
    <property type="project" value="InterPro"/>
</dbReference>
<sequence length="441" mass="52184">MNINNFSCISSRVENTGQLYGCFKIGPFSESQSLTFANSLRRTLLAYQSKCIFNAVKIYGVEHEFSSLLGVRESVVDILLNLEKLVFQTVKPITKPQIAFVNFFGPGILQGKHLHLPSNFKCINPSQYIATLEVDGQLMFKLFFPSTCELVSLKSFSKKYSSKNFDRQQWYNLISTNYCLNIFSRKFFKIKRKLIFNEFNEFNEFQNKKSQLFPIPKEIKENFLFLTNSLNVIEKVNYTIQPFEIKQNDFLLARKIQQSLNIKKKVKPIKLSQNLKLPKIPKNQQSASKLKNKQIFKIPTFYEFIIFEIWTNGSIHPQTAILKGINELLLDFFPYSLRILENTNFSRFKKIKHKDINKLKLSKNYFRKKFFNLDISNFYFDLETLIFLKNNQIHRIGDFLIFLSKNNNYWNSHFYNINQLDRDSKTKTTLLNFYKFIKRFL</sequence>
<organism evidence="5">
    <name type="scientific">Udotea sp. TZ0819</name>
    <dbReference type="NCBI Taxonomy" id="2364085"/>
    <lineage>
        <taxon>Eukaryota</taxon>
        <taxon>Viridiplantae</taxon>
        <taxon>Chlorophyta</taxon>
        <taxon>core chlorophytes</taxon>
        <taxon>Ulvophyceae</taxon>
        <taxon>TCBD clade</taxon>
        <taxon>Bryopsidales</taxon>
        <taxon>Halimedineae</taxon>
        <taxon>Halimedaceae</taxon>
        <taxon>Udoteae</taxon>
        <taxon>Udotea</taxon>
    </lineage>
</organism>
<gene>
    <name evidence="5" type="primary">rpoA</name>
</gene>
<dbReference type="SMART" id="SM00662">
    <property type="entry name" value="RPOLD"/>
    <property type="match status" value="1"/>
</dbReference>
<evidence type="ECO:0000256" key="2">
    <source>
        <dbReference type="ARBA" id="ARBA00023163"/>
    </source>
</evidence>
<keyword evidence="1" id="KW-0240">DNA-directed RNA polymerase</keyword>
<dbReference type="GO" id="GO:0046983">
    <property type="term" value="F:protein dimerization activity"/>
    <property type="evidence" value="ECO:0007669"/>
    <property type="project" value="InterPro"/>
</dbReference>
<reference evidence="5" key="1">
    <citation type="submission" date="2018-07" db="EMBL/GenBank/DDBJ databases">
        <authorList>
            <person name="Quirk P.G."/>
            <person name="Krulwich T.A."/>
        </authorList>
    </citation>
    <scope>NUCLEOTIDE SEQUENCE</scope>
</reference>
<dbReference type="InterPro" id="IPR036643">
    <property type="entry name" value="RNApol_insert_sf"/>
</dbReference>
<dbReference type="SUPFAM" id="SSF55257">
    <property type="entry name" value="RBP11-like subunits of RNA polymerase"/>
    <property type="match status" value="1"/>
</dbReference>
<evidence type="ECO:0000313" key="5">
    <source>
        <dbReference type="EMBL" id="AYC65733.1"/>
    </source>
</evidence>
<dbReference type="Pfam" id="PF01193">
    <property type="entry name" value="RNA_pol_L"/>
    <property type="match status" value="1"/>
</dbReference>
<dbReference type="InterPro" id="IPR011263">
    <property type="entry name" value="DNA-dir_RNA_pol_RpoA/D/Rpb3"/>
</dbReference>
<name>A0A386B245_9CHLO</name>
<reference evidence="5" key="2">
    <citation type="journal article" date="2019" name="Mol. Phylogenet. Evol.">
        <title>Reassessment of the classification of bryopsidales (chlorophyta) based on chloroplast phylogenomic analyses.</title>
        <authorList>
            <person name="Cremen M.C."/>
            <person name="Leliaert F."/>
            <person name="West J."/>
            <person name="Lam D.W."/>
            <person name="Shimada S."/>
            <person name="Lopez-Bautista J.M."/>
            <person name="Verbruggen H."/>
        </authorList>
    </citation>
    <scope>NUCLEOTIDE SEQUENCE</scope>
</reference>